<dbReference type="EMBL" id="VSSQ01022795">
    <property type="protein sequence ID" value="MPM69326.1"/>
    <property type="molecule type" value="Genomic_DNA"/>
</dbReference>
<comment type="caution">
    <text evidence="1">The sequence shown here is derived from an EMBL/GenBank/DDBJ whole genome shotgun (WGS) entry which is preliminary data.</text>
</comment>
<gene>
    <name evidence="1" type="ORF">SDC9_116271</name>
</gene>
<sequence length="67" mass="7573">MLTKKGFKVAGTAITKSSVHSSIKSFFLSKVFITTLNKGASRNKPIYMFTYHEYESAVKLNIEYTAF</sequence>
<name>A0A645BV30_9ZZZZ</name>
<proteinExistence type="predicted"/>
<protein>
    <submittedName>
        <fullName evidence="1">Uncharacterized protein</fullName>
    </submittedName>
</protein>
<organism evidence="1">
    <name type="scientific">bioreactor metagenome</name>
    <dbReference type="NCBI Taxonomy" id="1076179"/>
    <lineage>
        <taxon>unclassified sequences</taxon>
        <taxon>metagenomes</taxon>
        <taxon>ecological metagenomes</taxon>
    </lineage>
</organism>
<evidence type="ECO:0000313" key="1">
    <source>
        <dbReference type="EMBL" id="MPM69326.1"/>
    </source>
</evidence>
<reference evidence="1" key="1">
    <citation type="submission" date="2019-08" db="EMBL/GenBank/DDBJ databases">
        <authorList>
            <person name="Kucharzyk K."/>
            <person name="Murdoch R.W."/>
            <person name="Higgins S."/>
            <person name="Loffler F."/>
        </authorList>
    </citation>
    <scope>NUCLEOTIDE SEQUENCE</scope>
</reference>
<accession>A0A645BV30</accession>
<dbReference type="AlphaFoldDB" id="A0A645BV30"/>